<keyword evidence="3" id="KW-1185">Reference proteome</keyword>
<evidence type="ECO:0000313" key="2">
    <source>
        <dbReference type="EMBL" id="KAH9825854.1"/>
    </source>
</evidence>
<evidence type="ECO:0008006" key="4">
    <source>
        <dbReference type="Google" id="ProtNLM"/>
    </source>
</evidence>
<dbReference type="Proteomes" id="UP001138500">
    <property type="component" value="Unassembled WGS sequence"/>
</dbReference>
<feature type="signal peptide" evidence="1">
    <location>
        <begin position="1"/>
        <end position="23"/>
    </location>
</feature>
<proteinExistence type="predicted"/>
<gene>
    <name evidence="2" type="ORF">Tdes44962_MAKER03928</name>
</gene>
<evidence type="ECO:0000256" key="1">
    <source>
        <dbReference type="SAM" id="SignalP"/>
    </source>
</evidence>
<protein>
    <recommendedName>
        <fullName evidence="4">Secreted protein</fullName>
    </recommendedName>
</protein>
<feature type="chain" id="PRO_5040726353" description="Secreted protein" evidence="1">
    <location>
        <begin position="24"/>
        <end position="85"/>
    </location>
</feature>
<accession>A0A9W7SNU6</accession>
<keyword evidence="1" id="KW-0732">Signal</keyword>
<evidence type="ECO:0000313" key="3">
    <source>
        <dbReference type="Proteomes" id="UP001138500"/>
    </source>
</evidence>
<dbReference type="EMBL" id="RIBY02002067">
    <property type="protein sequence ID" value="KAH9825854.1"/>
    <property type="molecule type" value="Genomic_DNA"/>
</dbReference>
<dbReference type="AlphaFoldDB" id="A0A9W7SNU6"/>
<reference evidence="2 3" key="2">
    <citation type="journal article" date="2021" name="Curr. Genet.">
        <title>Genetic response to nitrogen starvation in the aggressive Eucalyptus foliar pathogen Teratosphaeria destructans.</title>
        <authorList>
            <person name="Havenga M."/>
            <person name="Wingfield B.D."/>
            <person name="Wingfield M.J."/>
            <person name="Dreyer L.L."/>
            <person name="Roets F."/>
            <person name="Aylward J."/>
        </authorList>
    </citation>
    <scope>NUCLEOTIDE SEQUENCE [LARGE SCALE GENOMIC DNA]</scope>
    <source>
        <strain evidence="2">CMW44962</strain>
    </source>
</reference>
<name>A0A9W7SNU6_9PEZI</name>
<organism evidence="2 3">
    <name type="scientific">Teratosphaeria destructans</name>
    <dbReference type="NCBI Taxonomy" id="418781"/>
    <lineage>
        <taxon>Eukaryota</taxon>
        <taxon>Fungi</taxon>
        <taxon>Dikarya</taxon>
        <taxon>Ascomycota</taxon>
        <taxon>Pezizomycotina</taxon>
        <taxon>Dothideomycetes</taxon>
        <taxon>Dothideomycetidae</taxon>
        <taxon>Mycosphaerellales</taxon>
        <taxon>Teratosphaeriaceae</taxon>
        <taxon>Teratosphaeria</taxon>
    </lineage>
</organism>
<reference evidence="2 3" key="1">
    <citation type="journal article" date="2018" name="IMA Fungus">
        <title>IMA Genome-F 10: Nine draft genome sequences of Claviceps purpurea s.lat., including C. arundinis, C. humidiphila, and C. cf. spartinae, pseudomolecules for the pitch canker pathogen Fusarium circinatum, draft genome of Davidsoniella eucalypti, Grosmannia galeiformis, Quambalaria eucalypti, and Teratosphaeria destructans.</title>
        <authorList>
            <person name="Wingfield B.D."/>
            <person name="Liu M."/>
            <person name="Nguyen H.D."/>
            <person name="Lane F.A."/>
            <person name="Morgan S.W."/>
            <person name="De Vos L."/>
            <person name="Wilken P.M."/>
            <person name="Duong T.A."/>
            <person name="Aylward J."/>
            <person name="Coetzee M.P."/>
            <person name="Dadej K."/>
            <person name="De Beer Z.W."/>
            <person name="Findlay W."/>
            <person name="Havenga M."/>
            <person name="Kolarik M."/>
            <person name="Menzies J.G."/>
            <person name="Naidoo K."/>
            <person name="Pochopski O."/>
            <person name="Shoukouhi P."/>
            <person name="Santana Q.C."/>
            <person name="Seifert K.A."/>
            <person name="Soal N."/>
            <person name="Steenkamp E.T."/>
            <person name="Tatham C.T."/>
            <person name="van der Nest M.A."/>
            <person name="Wingfield M.J."/>
        </authorList>
    </citation>
    <scope>NUCLEOTIDE SEQUENCE [LARGE SCALE GENOMIC DNA]</scope>
    <source>
        <strain evidence="2">CMW44962</strain>
    </source>
</reference>
<comment type="caution">
    <text evidence="2">The sequence shown here is derived from an EMBL/GenBank/DDBJ whole genome shotgun (WGS) entry which is preliminary data.</text>
</comment>
<sequence>MSSPNASTTTSFFTGLAFVFLLGDPSSPSSSSSSRPATLSSPTALDFLPRFLPVPPLVVGVGAPALEPPPDFFGVSLAALTACEV</sequence>